<dbReference type="EMBL" id="CP119078">
    <property type="protein sequence ID" value="WED44409.1"/>
    <property type="molecule type" value="Genomic_DNA"/>
</dbReference>
<evidence type="ECO:0000313" key="3">
    <source>
        <dbReference type="Proteomes" id="UP001222087"/>
    </source>
</evidence>
<dbReference type="SUPFAM" id="SSF52833">
    <property type="entry name" value="Thioredoxin-like"/>
    <property type="match status" value="1"/>
</dbReference>
<organism evidence="2 3">
    <name type="scientific">Legionella cardiaca</name>
    <dbReference type="NCBI Taxonomy" id="1071983"/>
    <lineage>
        <taxon>Bacteria</taxon>
        <taxon>Pseudomonadati</taxon>
        <taxon>Pseudomonadota</taxon>
        <taxon>Gammaproteobacteria</taxon>
        <taxon>Legionellales</taxon>
        <taxon>Legionellaceae</taxon>
        <taxon>Legionella</taxon>
    </lineage>
</organism>
<dbReference type="InterPro" id="IPR013766">
    <property type="entry name" value="Thioredoxin_domain"/>
</dbReference>
<evidence type="ECO:0000313" key="2">
    <source>
        <dbReference type="EMBL" id="WED44409.1"/>
    </source>
</evidence>
<accession>A0ABY8AXE0</accession>
<sequence>MAKTPSNMIPLGTQARQFSLLDVVSGTKVSLNNTWNSKATVIMFICNHCPYVKHINKELAKLARDYSAKGVSFLAINSNDVEAYPDDSPENMKKTAIEQNYSFPYLYDETQEVARAYQAACTPDFYIFDANLSLVYRGQFDDSRPGNTTAVTGEHVRSALDSLLSDQPVTVEQKPSLGCNIKWKN</sequence>
<reference evidence="2 3" key="1">
    <citation type="submission" date="2023-02" db="EMBL/GenBank/DDBJ databases">
        <title>Genome Sequence of L. cardiaca H63T.</title>
        <authorList>
            <person name="Lopez A.E."/>
            <person name="Cianciotto N.P."/>
        </authorList>
    </citation>
    <scope>NUCLEOTIDE SEQUENCE [LARGE SCALE GENOMIC DNA]</scope>
    <source>
        <strain evidence="2 3">H63</strain>
    </source>
</reference>
<protein>
    <submittedName>
        <fullName evidence="2">Thioredoxin family protein</fullName>
    </submittedName>
</protein>
<dbReference type="Pfam" id="PF00578">
    <property type="entry name" value="AhpC-TSA"/>
    <property type="match status" value="1"/>
</dbReference>
<feature type="domain" description="Thioredoxin" evidence="1">
    <location>
        <begin position="9"/>
        <end position="165"/>
    </location>
</feature>
<dbReference type="InterPro" id="IPR036249">
    <property type="entry name" value="Thioredoxin-like_sf"/>
</dbReference>
<gene>
    <name evidence="2" type="ORF">PXX05_06390</name>
</gene>
<dbReference type="PANTHER" id="PTHR43640:SF1">
    <property type="entry name" value="THIOREDOXIN-DEPENDENT PEROXIREDOXIN"/>
    <property type="match status" value="1"/>
</dbReference>
<proteinExistence type="predicted"/>
<dbReference type="PROSITE" id="PS51352">
    <property type="entry name" value="THIOREDOXIN_2"/>
    <property type="match status" value="1"/>
</dbReference>
<dbReference type="PANTHER" id="PTHR43640">
    <property type="entry name" value="OS07G0260300 PROTEIN"/>
    <property type="match status" value="1"/>
</dbReference>
<keyword evidence="3" id="KW-1185">Reference proteome</keyword>
<dbReference type="CDD" id="cd02969">
    <property type="entry name" value="PRX_like1"/>
    <property type="match status" value="1"/>
</dbReference>
<name>A0ABY8AXE0_9GAMM</name>
<dbReference type="Proteomes" id="UP001222087">
    <property type="component" value="Chromosome"/>
</dbReference>
<evidence type="ECO:0000259" key="1">
    <source>
        <dbReference type="PROSITE" id="PS51352"/>
    </source>
</evidence>
<dbReference type="InterPro" id="IPR047262">
    <property type="entry name" value="PRX-like1"/>
</dbReference>
<dbReference type="Gene3D" id="3.40.30.10">
    <property type="entry name" value="Glutaredoxin"/>
    <property type="match status" value="1"/>
</dbReference>
<dbReference type="InterPro" id="IPR000866">
    <property type="entry name" value="AhpC/TSA"/>
</dbReference>
<dbReference type="RefSeq" id="WP_275090227.1">
    <property type="nucleotide sequence ID" value="NZ_CP119078.1"/>
</dbReference>